<evidence type="ECO:0000313" key="3">
    <source>
        <dbReference type="RefSeq" id="XP_013408831.1"/>
    </source>
</evidence>
<evidence type="ECO:0000313" key="2">
    <source>
        <dbReference type="Proteomes" id="UP000085678"/>
    </source>
</evidence>
<evidence type="ECO:0000256" key="1">
    <source>
        <dbReference type="SAM" id="SignalP"/>
    </source>
</evidence>
<dbReference type="KEGG" id="lak:106172596"/>
<dbReference type="AlphaFoldDB" id="A0A1S3JEJ4"/>
<sequence>MKVVFAACLLLPCVLGQVTQLSSNFLGPLTSSGGQYIVTQIQAANNDYKAKESSFQSATTTCQNLIKTNQEKICVPCIVDKCKAKAKSCNRELTFSGAIKTIGDLGGSVASKAKDVVDKVIGGIKDVFSGWGKRRSLAKRAEPSCGEIERNAGEACKKYQDQCSWCNVNANNACPGYSSARVAYESARNTYSWLAKVPTQNANYRVKAASYDQANFVPTSGKWSNVDVTVEILGKTTNFRVNQAINPYDSADGAVVATQAFEWWKRN</sequence>
<feature type="signal peptide" evidence="1">
    <location>
        <begin position="1"/>
        <end position="16"/>
    </location>
</feature>
<dbReference type="OMA" id="QNGWITN"/>
<feature type="chain" id="PRO_5014545920" evidence="1">
    <location>
        <begin position="17"/>
        <end position="267"/>
    </location>
</feature>
<dbReference type="Proteomes" id="UP000085678">
    <property type="component" value="Unplaced"/>
</dbReference>
<proteinExistence type="predicted"/>
<reference evidence="3 4" key="1">
    <citation type="submission" date="2025-04" db="UniProtKB">
        <authorList>
            <consortium name="RefSeq"/>
        </authorList>
    </citation>
    <scope>IDENTIFICATION</scope>
    <source>
        <tissue evidence="3 4">Gonads</tissue>
    </source>
</reference>
<accession>A0A1S3JEJ4</accession>
<dbReference type="RefSeq" id="XP_013408832.1">
    <property type="nucleotide sequence ID" value="XM_013553378.1"/>
</dbReference>
<evidence type="ECO:0000313" key="4">
    <source>
        <dbReference type="RefSeq" id="XP_013408832.1"/>
    </source>
</evidence>
<dbReference type="RefSeq" id="XP_013408831.1">
    <property type="nucleotide sequence ID" value="XM_013553377.1"/>
</dbReference>
<organism evidence="2 4">
    <name type="scientific">Lingula anatina</name>
    <name type="common">Brachiopod</name>
    <name type="synonym">Lingula unguis</name>
    <dbReference type="NCBI Taxonomy" id="7574"/>
    <lineage>
        <taxon>Eukaryota</taxon>
        <taxon>Metazoa</taxon>
        <taxon>Spiralia</taxon>
        <taxon>Lophotrochozoa</taxon>
        <taxon>Brachiopoda</taxon>
        <taxon>Linguliformea</taxon>
        <taxon>Lingulata</taxon>
        <taxon>Lingulida</taxon>
        <taxon>Linguloidea</taxon>
        <taxon>Lingulidae</taxon>
        <taxon>Lingula</taxon>
    </lineage>
</organism>
<dbReference type="OrthoDB" id="6326384at2759"/>
<gene>
    <name evidence="3 4" type="primary">LOC106172596</name>
</gene>
<dbReference type="GeneID" id="106172596"/>
<keyword evidence="1" id="KW-0732">Signal</keyword>
<protein>
    <submittedName>
        <fullName evidence="3 4">Uncharacterized protein LOC106172596</fullName>
    </submittedName>
</protein>
<keyword evidence="2" id="KW-1185">Reference proteome</keyword>
<name>A0A1S3JEJ4_LINAN</name>